<dbReference type="Proteomes" id="UP001303211">
    <property type="component" value="Chromosome"/>
</dbReference>
<sequence length="103" mass="10695">MQTQHTPGPWRYCKTNGSPTHGEHVIAGAKPGYLAEVRDCGSGDVGANARLIAAAPELFEALVELRDWYTEHTGLPAAAANAAIAKAVQPNGRGKPTAECGSA</sequence>
<organism evidence="1 2">
    <name type="scientific">Diaphorobacter limosus</name>
    <dbReference type="NCBI Taxonomy" id="3036128"/>
    <lineage>
        <taxon>Bacteria</taxon>
        <taxon>Pseudomonadati</taxon>
        <taxon>Pseudomonadota</taxon>
        <taxon>Betaproteobacteria</taxon>
        <taxon>Burkholderiales</taxon>
        <taxon>Comamonadaceae</taxon>
        <taxon>Diaphorobacter</taxon>
    </lineage>
</organism>
<proteinExistence type="predicted"/>
<keyword evidence="2" id="KW-1185">Reference proteome</keyword>
<name>A0ABZ0J9M1_9BURK</name>
<evidence type="ECO:0000313" key="2">
    <source>
        <dbReference type="Proteomes" id="UP001303211"/>
    </source>
</evidence>
<dbReference type="EMBL" id="CP136921">
    <property type="protein sequence ID" value="WOO34494.1"/>
    <property type="molecule type" value="Genomic_DNA"/>
</dbReference>
<dbReference type="RefSeq" id="WP_317703810.1">
    <property type="nucleotide sequence ID" value="NZ_CP136921.1"/>
</dbReference>
<evidence type="ECO:0000313" key="1">
    <source>
        <dbReference type="EMBL" id="WOO34494.1"/>
    </source>
</evidence>
<reference evidence="1 2" key="1">
    <citation type="submission" date="2023-03" db="EMBL/GenBank/DDBJ databases">
        <title>Diaphorobacter basophil sp. nov., isolated from a sewage-treatment plant.</title>
        <authorList>
            <person name="Yang K."/>
        </authorList>
    </citation>
    <scope>NUCLEOTIDE SEQUENCE [LARGE SCALE GENOMIC DNA]</scope>
    <source>
        <strain evidence="1 2">Y-1</strain>
    </source>
</reference>
<gene>
    <name evidence="1" type="ORF">P4826_18170</name>
</gene>
<accession>A0ABZ0J9M1</accession>
<protein>
    <submittedName>
        <fullName evidence="1">Uncharacterized protein</fullName>
    </submittedName>
</protein>